<dbReference type="EMBL" id="BARU01033531">
    <property type="protein sequence ID" value="GAH68495.1"/>
    <property type="molecule type" value="Genomic_DNA"/>
</dbReference>
<sequence>IANHRDHGTAQNGGGDYTGWSSPRFTTDHIINNIDNGEKYPVMFSLNCMSGWFDGETDSNSGNWESIGEVGIRVANKGFVAVIASTRVSYSGFNDELCRGFYDGMFPDFDPDYPTNSSANPYNTKVSMVSILRGWGRVDRLDILWY</sequence>
<accession>X1IGZ3</accession>
<evidence type="ECO:0000313" key="2">
    <source>
        <dbReference type="EMBL" id="GAH68495.1"/>
    </source>
</evidence>
<dbReference type="GO" id="GO:0008234">
    <property type="term" value="F:cysteine-type peptidase activity"/>
    <property type="evidence" value="ECO:0007669"/>
    <property type="project" value="InterPro"/>
</dbReference>
<dbReference type="SUPFAM" id="SSF52129">
    <property type="entry name" value="Caspase-like"/>
    <property type="match status" value="1"/>
</dbReference>
<protein>
    <recommendedName>
        <fullName evidence="1">Gingipain domain-containing protein</fullName>
    </recommendedName>
</protein>
<organism evidence="2">
    <name type="scientific">marine sediment metagenome</name>
    <dbReference type="NCBI Taxonomy" id="412755"/>
    <lineage>
        <taxon>unclassified sequences</taxon>
        <taxon>metagenomes</taxon>
        <taxon>ecological metagenomes</taxon>
    </lineage>
</organism>
<proteinExistence type="predicted"/>
<gene>
    <name evidence="2" type="ORF">S03H2_52747</name>
</gene>
<comment type="caution">
    <text evidence="2">The sequence shown here is derived from an EMBL/GenBank/DDBJ whole genome shotgun (WGS) entry which is preliminary data.</text>
</comment>
<dbReference type="Pfam" id="PF01364">
    <property type="entry name" value="Peptidase_C25"/>
    <property type="match status" value="1"/>
</dbReference>
<feature type="non-terminal residue" evidence="2">
    <location>
        <position position="1"/>
    </location>
</feature>
<evidence type="ECO:0000259" key="1">
    <source>
        <dbReference type="Pfam" id="PF01364"/>
    </source>
</evidence>
<reference evidence="2" key="1">
    <citation type="journal article" date="2014" name="Front. Microbiol.">
        <title>High frequency of phylogenetically diverse reductive dehalogenase-homologous genes in deep subseafloor sedimentary metagenomes.</title>
        <authorList>
            <person name="Kawai M."/>
            <person name="Futagami T."/>
            <person name="Toyoda A."/>
            <person name="Takaki Y."/>
            <person name="Nishi S."/>
            <person name="Hori S."/>
            <person name="Arai W."/>
            <person name="Tsubouchi T."/>
            <person name="Morono Y."/>
            <person name="Uchiyama I."/>
            <person name="Ito T."/>
            <person name="Fujiyama A."/>
            <person name="Inagaki F."/>
            <person name="Takami H."/>
        </authorList>
    </citation>
    <scope>NUCLEOTIDE SEQUENCE</scope>
    <source>
        <strain evidence="2">Expedition CK06-06</strain>
    </source>
</reference>
<feature type="domain" description="Gingipain" evidence="1">
    <location>
        <begin position="15"/>
        <end position="113"/>
    </location>
</feature>
<dbReference type="InterPro" id="IPR001769">
    <property type="entry name" value="Gingipain"/>
</dbReference>
<dbReference type="Gene3D" id="3.40.50.1460">
    <property type="match status" value="1"/>
</dbReference>
<dbReference type="InterPro" id="IPR029030">
    <property type="entry name" value="Caspase-like_dom_sf"/>
</dbReference>
<dbReference type="AlphaFoldDB" id="X1IGZ3"/>
<name>X1IGZ3_9ZZZZ</name>
<dbReference type="GO" id="GO:0006508">
    <property type="term" value="P:proteolysis"/>
    <property type="evidence" value="ECO:0007669"/>
    <property type="project" value="InterPro"/>
</dbReference>